<evidence type="ECO:0000313" key="1">
    <source>
        <dbReference type="EMBL" id="GHD73222.1"/>
    </source>
</evidence>
<evidence type="ECO:0000313" key="2">
    <source>
        <dbReference type="Proteomes" id="UP000662678"/>
    </source>
</evidence>
<accession>A0ABQ3H8N6</accession>
<dbReference type="Proteomes" id="UP000662678">
    <property type="component" value="Unassembled WGS sequence"/>
</dbReference>
<keyword evidence="2" id="KW-1185">Reference proteome</keyword>
<evidence type="ECO:0008006" key="3">
    <source>
        <dbReference type="Google" id="ProtNLM"/>
    </source>
</evidence>
<sequence length="103" mass="11113">MFFFAAAMVVLWQWASLQPFSGRRGGVFGYEKVRVRAVAMVRAVGGHGRAILALVAVAGDGAGQKKQALPATAEWWQAGPWRIVRSAGLRLQVVVEAHGLNQV</sequence>
<organism evidence="1 2">
    <name type="scientific">Vogesella fluminis</name>
    <dbReference type="NCBI Taxonomy" id="1069161"/>
    <lineage>
        <taxon>Bacteria</taxon>
        <taxon>Pseudomonadati</taxon>
        <taxon>Pseudomonadota</taxon>
        <taxon>Betaproteobacteria</taxon>
        <taxon>Neisseriales</taxon>
        <taxon>Chromobacteriaceae</taxon>
        <taxon>Vogesella</taxon>
    </lineage>
</organism>
<reference evidence="2" key="1">
    <citation type="journal article" date="2019" name="Int. J. Syst. Evol. Microbiol.">
        <title>The Global Catalogue of Microorganisms (GCM) 10K type strain sequencing project: providing services to taxonomists for standard genome sequencing and annotation.</title>
        <authorList>
            <consortium name="The Broad Institute Genomics Platform"/>
            <consortium name="The Broad Institute Genome Sequencing Center for Infectious Disease"/>
            <person name="Wu L."/>
            <person name="Ma J."/>
        </authorList>
    </citation>
    <scope>NUCLEOTIDE SEQUENCE [LARGE SCALE GENOMIC DNA]</scope>
    <source>
        <strain evidence="2">KCTC 23713</strain>
    </source>
</reference>
<comment type="caution">
    <text evidence="1">The sequence shown here is derived from an EMBL/GenBank/DDBJ whole genome shotgun (WGS) entry which is preliminary data.</text>
</comment>
<dbReference type="EMBL" id="BMYP01000007">
    <property type="protein sequence ID" value="GHD73222.1"/>
    <property type="molecule type" value="Genomic_DNA"/>
</dbReference>
<name>A0ABQ3H8N6_9NEIS</name>
<protein>
    <recommendedName>
        <fullName evidence="3">Secreted protein</fullName>
    </recommendedName>
</protein>
<gene>
    <name evidence="1" type="ORF">GCM10011419_07640</name>
</gene>
<proteinExistence type="predicted"/>